<accession>A0A1F5EJY1</accession>
<proteinExistence type="predicted"/>
<dbReference type="InterPro" id="IPR003115">
    <property type="entry name" value="ParB_N"/>
</dbReference>
<dbReference type="GO" id="GO:0007059">
    <property type="term" value="P:chromosome segregation"/>
    <property type="evidence" value="ECO:0007669"/>
    <property type="project" value="TreeGrafter"/>
</dbReference>
<dbReference type="Gene3D" id="1.10.10.2830">
    <property type="match status" value="1"/>
</dbReference>
<evidence type="ECO:0000259" key="1">
    <source>
        <dbReference type="SMART" id="SM00470"/>
    </source>
</evidence>
<dbReference type="AlphaFoldDB" id="A0A1F5EJY1"/>
<gene>
    <name evidence="2" type="ORF">A2442_03935</name>
</gene>
<protein>
    <recommendedName>
        <fullName evidence="1">ParB-like N-terminal domain-containing protein</fullName>
    </recommendedName>
</protein>
<dbReference type="SUPFAM" id="SSF109709">
    <property type="entry name" value="KorB DNA-binding domain-like"/>
    <property type="match status" value="1"/>
</dbReference>
<dbReference type="Gene3D" id="3.90.1530.30">
    <property type="match status" value="1"/>
</dbReference>
<dbReference type="PANTHER" id="PTHR33375">
    <property type="entry name" value="CHROMOSOME-PARTITIONING PROTEIN PARB-RELATED"/>
    <property type="match status" value="1"/>
</dbReference>
<evidence type="ECO:0000313" key="2">
    <source>
        <dbReference type="EMBL" id="OGD67695.1"/>
    </source>
</evidence>
<dbReference type="InterPro" id="IPR036086">
    <property type="entry name" value="ParB/Sulfiredoxin_sf"/>
</dbReference>
<organism evidence="2 3">
    <name type="scientific">Candidatus Campbellbacteria bacterium RIFOXYC2_FULL_35_25</name>
    <dbReference type="NCBI Taxonomy" id="1797582"/>
    <lineage>
        <taxon>Bacteria</taxon>
        <taxon>Candidatus Campbelliibacteriota</taxon>
    </lineage>
</organism>
<feature type="domain" description="ParB-like N-terminal" evidence="1">
    <location>
        <begin position="33"/>
        <end position="127"/>
    </location>
</feature>
<dbReference type="GO" id="GO:0005694">
    <property type="term" value="C:chromosome"/>
    <property type="evidence" value="ECO:0007669"/>
    <property type="project" value="TreeGrafter"/>
</dbReference>
<sequence length="314" mass="35863">MVQTAKKKTGQDKVVQLIPAVAVAPKGRVLETIMVQARQIRPCSFQPRKEFGDLKLLKESIEEGGQCKRIEVFRVLVDDPKSSIEFELVDGERRWRTCQPLEWLEVDIVREPEHKMNHHLQSLIANNCGKPHTHMELSEAIWLQTSKNGKSVYQLAKLLGMSQSTLYCYLRLQELLPQLQKLMGSEIESDKQLRFNEAVAIARVPKERQMEIYNKNLELPLQLRVENSRQMADNIVGKKTGKKKDACDIRKSFTSLVFRLGMQLKKNFPQVTSQVVQNIVKQAASTTEVDDMVDTLRRCAGEFARIADELDSAS</sequence>
<dbReference type="EMBL" id="MFAE01000002">
    <property type="protein sequence ID" value="OGD67695.1"/>
    <property type="molecule type" value="Genomic_DNA"/>
</dbReference>
<dbReference type="SMART" id="SM00470">
    <property type="entry name" value="ParB"/>
    <property type="match status" value="1"/>
</dbReference>
<dbReference type="InterPro" id="IPR050336">
    <property type="entry name" value="Chromosome_partition/occlusion"/>
</dbReference>
<dbReference type="Proteomes" id="UP000179003">
    <property type="component" value="Unassembled WGS sequence"/>
</dbReference>
<reference evidence="2 3" key="1">
    <citation type="journal article" date="2016" name="Nat. Commun.">
        <title>Thousands of microbial genomes shed light on interconnected biogeochemical processes in an aquifer system.</title>
        <authorList>
            <person name="Anantharaman K."/>
            <person name="Brown C.T."/>
            <person name="Hug L.A."/>
            <person name="Sharon I."/>
            <person name="Castelle C.J."/>
            <person name="Probst A.J."/>
            <person name="Thomas B.C."/>
            <person name="Singh A."/>
            <person name="Wilkins M.J."/>
            <person name="Karaoz U."/>
            <person name="Brodie E.L."/>
            <person name="Williams K.H."/>
            <person name="Hubbard S.S."/>
            <person name="Banfield J.F."/>
        </authorList>
    </citation>
    <scope>NUCLEOTIDE SEQUENCE [LARGE SCALE GENOMIC DNA]</scope>
</reference>
<comment type="caution">
    <text evidence="2">The sequence shown here is derived from an EMBL/GenBank/DDBJ whole genome shotgun (WGS) entry which is preliminary data.</text>
</comment>
<dbReference type="GO" id="GO:0045881">
    <property type="term" value="P:positive regulation of sporulation resulting in formation of a cellular spore"/>
    <property type="evidence" value="ECO:0007669"/>
    <property type="project" value="TreeGrafter"/>
</dbReference>
<name>A0A1F5EJY1_9BACT</name>
<dbReference type="STRING" id="1797582.A2442_03935"/>
<dbReference type="Pfam" id="PF02195">
    <property type="entry name" value="ParB_N"/>
    <property type="match status" value="1"/>
</dbReference>
<evidence type="ECO:0000313" key="3">
    <source>
        <dbReference type="Proteomes" id="UP000179003"/>
    </source>
</evidence>
<dbReference type="PANTHER" id="PTHR33375:SF1">
    <property type="entry name" value="CHROMOSOME-PARTITIONING PROTEIN PARB-RELATED"/>
    <property type="match status" value="1"/>
</dbReference>
<dbReference type="SUPFAM" id="SSF110849">
    <property type="entry name" value="ParB/Sulfiredoxin"/>
    <property type="match status" value="1"/>
</dbReference>